<dbReference type="AlphaFoldDB" id="A0A178IBF3"/>
<dbReference type="InterPro" id="IPR023408">
    <property type="entry name" value="MscS_beta-dom_sf"/>
</dbReference>
<dbReference type="STRING" id="1184151.AW736_25850"/>
<gene>
    <name evidence="7" type="ORF">AW736_25850</name>
</gene>
<dbReference type="GO" id="GO:0008381">
    <property type="term" value="F:mechanosensitive monoatomic ion channel activity"/>
    <property type="evidence" value="ECO:0007669"/>
    <property type="project" value="InterPro"/>
</dbReference>
<organism evidence="7 8">
    <name type="scientific">Termitidicoccus mucosus</name>
    <dbReference type="NCBI Taxonomy" id="1184151"/>
    <lineage>
        <taxon>Bacteria</taxon>
        <taxon>Pseudomonadati</taxon>
        <taxon>Verrucomicrobiota</taxon>
        <taxon>Opitutia</taxon>
        <taxon>Opitutales</taxon>
        <taxon>Opitutaceae</taxon>
        <taxon>Termitidicoccus</taxon>
    </lineage>
</organism>
<sequence length="173" mass="19132">MRGWLLVVFIVFFGFVIHAVTSRLIGLVGPRIHFPFVDAAKRVMKMLVVAICAVLIMGALGVDLGGIWTMISAAMAMVAVGFVAMWSVLSNALCTMIILFTHPFEVGDEIEFMEPVIKGRVVNLNFMYTTLENDDGSLVQVPNNMFFQRIIKRRPGKATVTLGAQLQNPDRAE</sequence>
<comment type="caution">
    <text evidence="7">The sequence shown here is derived from an EMBL/GenBank/DDBJ whole genome shotgun (WGS) entry which is preliminary data.</text>
</comment>
<feature type="domain" description="Mechanosensitive ion channel MscS" evidence="6">
    <location>
        <begin position="88"/>
        <end position="150"/>
    </location>
</feature>
<dbReference type="PANTHER" id="PTHR30221:SF8">
    <property type="entry name" value="SMALL-CONDUCTANCE MECHANOSENSITIVE CHANNEL"/>
    <property type="match status" value="1"/>
</dbReference>
<dbReference type="Pfam" id="PF00924">
    <property type="entry name" value="MS_channel_2nd"/>
    <property type="match status" value="1"/>
</dbReference>
<dbReference type="EMBL" id="LRRQ01000191">
    <property type="protein sequence ID" value="OAM86931.1"/>
    <property type="molecule type" value="Genomic_DNA"/>
</dbReference>
<keyword evidence="4 5" id="KW-0472">Membrane</keyword>
<evidence type="ECO:0000259" key="6">
    <source>
        <dbReference type="Pfam" id="PF00924"/>
    </source>
</evidence>
<dbReference type="InterPro" id="IPR006685">
    <property type="entry name" value="MscS_channel_2nd"/>
</dbReference>
<dbReference type="PANTHER" id="PTHR30221">
    <property type="entry name" value="SMALL-CONDUCTANCE MECHANOSENSITIVE CHANNEL"/>
    <property type="match status" value="1"/>
</dbReference>
<keyword evidence="2 5" id="KW-0812">Transmembrane</keyword>
<evidence type="ECO:0000313" key="7">
    <source>
        <dbReference type="EMBL" id="OAM86931.1"/>
    </source>
</evidence>
<keyword evidence="3 5" id="KW-1133">Transmembrane helix</keyword>
<evidence type="ECO:0000256" key="3">
    <source>
        <dbReference type="ARBA" id="ARBA00022989"/>
    </source>
</evidence>
<dbReference type="GO" id="GO:0016020">
    <property type="term" value="C:membrane"/>
    <property type="evidence" value="ECO:0007669"/>
    <property type="project" value="UniProtKB-SubCell"/>
</dbReference>
<dbReference type="InterPro" id="IPR010920">
    <property type="entry name" value="LSM_dom_sf"/>
</dbReference>
<keyword evidence="8" id="KW-1185">Reference proteome</keyword>
<feature type="transmembrane region" description="Helical" evidence="5">
    <location>
        <begin position="46"/>
        <end position="68"/>
    </location>
</feature>
<evidence type="ECO:0000256" key="5">
    <source>
        <dbReference type="SAM" id="Phobius"/>
    </source>
</evidence>
<protein>
    <recommendedName>
        <fullName evidence="6">Mechanosensitive ion channel MscS domain-containing protein</fullName>
    </recommendedName>
</protein>
<comment type="subcellular location">
    <subcellularLocation>
        <location evidence="1">Membrane</location>
    </subcellularLocation>
</comment>
<evidence type="ECO:0000256" key="2">
    <source>
        <dbReference type="ARBA" id="ARBA00022692"/>
    </source>
</evidence>
<reference evidence="7 8" key="1">
    <citation type="submission" date="2016-01" db="EMBL/GenBank/DDBJ databases">
        <title>High potential of lignocellulose degradation of a new Verrucomicrobia species.</title>
        <authorList>
            <person name="Wang Y."/>
            <person name="Shi Y."/>
            <person name="Qiu Z."/>
            <person name="Liu S."/>
            <person name="Yang H."/>
        </authorList>
    </citation>
    <scope>NUCLEOTIDE SEQUENCE [LARGE SCALE GENOMIC DNA]</scope>
    <source>
        <strain evidence="7 8">TSB47</strain>
    </source>
</reference>
<proteinExistence type="predicted"/>
<dbReference type="Gene3D" id="2.30.30.60">
    <property type="match status" value="1"/>
</dbReference>
<dbReference type="Proteomes" id="UP000078486">
    <property type="component" value="Unassembled WGS sequence"/>
</dbReference>
<dbReference type="SUPFAM" id="SSF50182">
    <property type="entry name" value="Sm-like ribonucleoproteins"/>
    <property type="match status" value="1"/>
</dbReference>
<dbReference type="InterPro" id="IPR045275">
    <property type="entry name" value="MscS_archaea/bacteria_type"/>
</dbReference>
<evidence type="ECO:0000256" key="1">
    <source>
        <dbReference type="ARBA" id="ARBA00004370"/>
    </source>
</evidence>
<evidence type="ECO:0000313" key="8">
    <source>
        <dbReference type="Proteomes" id="UP000078486"/>
    </source>
</evidence>
<accession>A0A178IBF3</accession>
<name>A0A178IBF3_9BACT</name>
<evidence type="ECO:0000256" key="4">
    <source>
        <dbReference type="ARBA" id="ARBA00023136"/>
    </source>
</evidence>
<feature type="transmembrane region" description="Helical" evidence="5">
    <location>
        <begin position="74"/>
        <end position="100"/>
    </location>
</feature>
<feature type="transmembrane region" description="Helical" evidence="5">
    <location>
        <begin position="6"/>
        <end position="25"/>
    </location>
</feature>